<evidence type="ECO:0000256" key="5">
    <source>
        <dbReference type="RuleBase" id="RU000461"/>
    </source>
</evidence>
<organism evidence="7 8">
    <name type="scientific">Apiospora rasikravindrae</name>
    <dbReference type="NCBI Taxonomy" id="990691"/>
    <lineage>
        <taxon>Eukaryota</taxon>
        <taxon>Fungi</taxon>
        <taxon>Dikarya</taxon>
        <taxon>Ascomycota</taxon>
        <taxon>Pezizomycotina</taxon>
        <taxon>Sordariomycetes</taxon>
        <taxon>Xylariomycetidae</taxon>
        <taxon>Amphisphaeriales</taxon>
        <taxon>Apiosporaceae</taxon>
        <taxon>Apiospora</taxon>
    </lineage>
</organism>
<proteinExistence type="inferred from homology"/>
<dbReference type="PRINTS" id="PR00463">
    <property type="entry name" value="EP450I"/>
</dbReference>
<dbReference type="PROSITE" id="PS00086">
    <property type="entry name" value="CYTOCHROME_P450"/>
    <property type="match status" value="1"/>
</dbReference>
<dbReference type="InterPro" id="IPR017972">
    <property type="entry name" value="Cyt_P450_CS"/>
</dbReference>
<sequence length="527" mass="58356">MSVLNLFVSAALLGIAAWAAMKLFEQSQRPGPSHPLPPGPKPKPIIGNLGDLPSGGALEWVHWAKHKALYGPISSVTAFGTTIVILSTLEGAKELLEHRSNIYSGRARMEFGGEMCGWKDMLALRPAGHGMRAIRKFLHGAVGTKASLNNYAELQETEVRRFLLRVLQKPEALRSHIQTEAGAIILKVAYGYEIEPYKEDPLVRLADDAMEQFSKAMIPGVWLVDMVPILRHFPEWVPGMSFKKTAREWKATLIDLVERPRGLVRKQMAEGRNETSVLSLAYEKSPNMSAEEEHIVKWASGALYAGGADTSVSTMSTFFLVMSLFPEAQRKAQEEIDRVIGTDRLPTLADREKLPYVGAVMSEALRFHPIAPMGLPHQATADDVYEGYRIPKGAIVMASPWLYSRDESVYPDPETFNPERFLGPNPAPHPDFVFGFGRRVCPGKLLAEQSVWLTVAHSLAVFDISGSDAPSQKRNGSRFLGGMVSHPAPFEATIRPRTPGHEALIREVERTHPWGESDAKELENIKV</sequence>
<keyword evidence="5" id="KW-0503">Monooxygenase</keyword>
<dbReference type="InterPro" id="IPR036396">
    <property type="entry name" value="Cyt_P450_sf"/>
</dbReference>
<comment type="caution">
    <text evidence="7">The sequence shown here is derived from an EMBL/GenBank/DDBJ whole genome shotgun (WGS) entry which is preliminary data.</text>
</comment>
<dbReference type="InterPro" id="IPR001128">
    <property type="entry name" value="Cyt_P450"/>
</dbReference>
<keyword evidence="8" id="KW-1185">Reference proteome</keyword>
<dbReference type="Pfam" id="PF00067">
    <property type="entry name" value="p450"/>
    <property type="match status" value="1"/>
</dbReference>
<comment type="similarity">
    <text evidence="1 5">Belongs to the cytochrome P450 family.</text>
</comment>
<protein>
    <submittedName>
        <fullName evidence="7">Cytochrome P450</fullName>
    </submittedName>
</protein>
<dbReference type="Proteomes" id="UP001444661">
    <property type="component" value="Unassembled WGS sequence"/>
</dbReference>
<dbReference type="CDD" id="cd11065">
    <property type="entry name" value="CYP64-like"/>
    <property type="match status" value="1"/>
</dbReference>
<feature type="chain" id="PRO_5047286450" evidence="6">
    <location>
        <begin position="20"/>
        <end position="527"/>
    </location>
</feature>
<dbReference type="PANTHER" id="PTHR46300">
    <property type="entry name" value="P450, PUTATIVE (EUROFUNG)-RELATED-RELATED"/>
    <property type="match status" value="1"/>
</dbReference>
<evidence type="ECO:0000313" key="8">
    <source>
        <dbReference type="Proteomes" id="UP001444661"/>
    </source>
</evidence>
<evidence type="ECO:0000256" key="2">
    <source>
        <dbReference type="ARBA" id="ARBA00022723"/>
    </source>
</evidence>
<dbReference type="EMBL" id="JAQQWK010000014">
    <property type="protein sequence ID" value="KAK8017052.1"/>
    <property type="molecule type" value="Genomic_DNA"/>
</dbReference>
<dbReference type="PANTHER" id="PTHR46300:SF12">
    <property type="entry name" value="P450, PUTATIVE (EUROFUNG)-RELATED"/>
    <property type="match status" value="1"/>
</dbReference>
<keyword evidence="2 5" id="KW-0479">Metal-binding</keyword>
<evidence type="ECO:0000256" key="4">
    <source>
        <dbReference type="ARBA" id="ARBA00023004"/>
    </source>
</evidence>
<evidence type="ECO:0000256" key="6">
    <source>
        <dbReference type="SAM" id="SignalP"/>
    </source>
</evidence>
<dbReference type="InterPro" id="IPR002401">
    <property type="entry name" value="Cyt_P450_E_grp-I"/>
</dbReference>
<keyword evidence="4 5" id="KW-0408">Iron</keyword>
<name>A0ABR1RQB9_9PEZI</name>
<evidence type="ECO:0000256" key="3">
    <source>
        <dbReference type="ARBA" id="ARBA00023002"/>
    </source>
</evidence>
<gene>
    <name evidence="7" type="ORF">PG993_015241</name>
</gene>
<evidence type="ECO:0000256" key="1">
    <source>
        <dbReference type="ARBA" id="ARBA00010617"/>
    </source>
</evidence>
<feature type="signal peptide" evidence="6">
    <location>
        <begin position="1"/>
        <end position="19"/>
    </location>
</feature>
<dbReference type="InterPro" id="IPR050364">
    <property type="entry name" value="Cytochrome_P450_fung"/>
</dbReference>
<accession>A0ABR1RQB9</accession>
<dbReference type="SUPFAM" id="SSF48264">
    <property type="entry name" value="Cytochrome P450"/>
    <property type="match status" value="1"/>
</dbReference>
<reference evidence="7 8" key="1">
    <citation type="submission" date="2023-01" db="EMBL/GenBank/DDBJ databases">
        <title>Analysis of 21 Apiospora genomes using comparative genomics revels a genus with tremendous synthesis potential of carbohydrate active enzymes and secondary metabolites.</title>
        <authorList>
            <person name="Sorensen T."/>
        </authorList>
    </citation>
    <scope>NUCLEOTIDE SEQUENCE [LARGE SCALE GENOMIC DNA]</scope>
    <source>
        <strain evidence="7 8">CBS 33761</strain>
    </source>
</reference>
<dbReference type="PRINTS" id="PR00385">
    <property type="entry name" value="P450"/>
</dbReference>
<keyword evidence="6" id="KW-0732">Signal</keyword>
<dbReference type="Gene3D" id="1.10.630.10">
    <property type="entry name" value="Cytochrome P450"/>
    <property type="match status" value="1"/>
</dbReference>
<evidence type="ECO:0000313" key="7">
    <source>
        <dbReference type="EMBL" id="KAK8017052.1"/>
    </source>
</evidence>
<keyword evidence="3 5" id="KW-0560">Oxidoreductase</keyword>
<keyword evidence="5" id="KW-0349">Heme</keyword>